<accession>A0A485L2Y6</accession>
<dbReference type="GO" id="GO:0000400">
    <property type="term" value="F:four-way junction DNA binding"/>
    <property type="evidence" value="ECO:0007669"/>
    <property type="project" value="TreeGrafter"/>
</dbReference>
<dbReference type="GO" id="GO:0000722">
    <property type="term" value="P:telomere maintenance via recombination"/>
    <property type="evidence" value="ECO:0007669"/>
    <property type="project" value="TreeGrafter"/>
</dbReference>
<evidence type="ECO:0000313" key="2">
    <source>
        <dbReference type="EMBL" id="KAF0694160.1"/>
    </source>
</evidence>
<dbReference type="SUPFAM" id="SSF52540">
    <property type="entry name" value="P-loop containing nucleoside triphosphate hydrolases"/>
    <property type="match status" value="1"/>
</dbReference>
<dbReference type="GO" id="GO:0045003">
    <property type="term" value="P:double-strand break repair via synthesis-dependent strand annealing"/>
    <property type="evidence" value="ECO:0007669"/>
    <property type="project" value="TreeGrafter"/>
</dbReference>
<dbReference type="GO" id="GO:0005657">
    <property type="term" value="C:replication fork"/>
    <property type="evidence" value="ECO:0007669"/>
    <property type="project" value="TreeGrafter"/>
</dbReference>
<dbReference type="Pfam" id="PF08423">
    <property type="entry name" value="Rad51"/>
    <property type="match status" value="1"/>
</dbReference>
<dbReference type="InterPro" id="IPR027417">
    <property type="entry name" value="P-loop_NTPase"/>
</dbReference>
<dbReference type="GO" id="GO:0005524">
    <property type="term" value="F:ATP binding"/>
    <property type="evidence" value="ECO:0007669"/>
    <property type="project" value="InterPro"/>
</dbReference>
<proteinExistence type="predicted"/>
<reference evidence="3 4" key="1">
    <citation type="submission" date="2019-03" db="EMBL/GenBank/DDBJ databases">
        <authorList>
            <person name="Gaulin E."/>
            <person name="Dumas B."/>
        </authorList>
    </citation>
    <scope>NUCLEOTIDE SEQUENCE [LARGE SCALE GENOMIC DNA]</scope>
    <source>
        <strain evidence="3">CBS 568.67</strain>
    </source>
</reference>
<dbReference type="GO" id="GO:0140664">
    <property type="term" value="F:ATP-dependent DNA damage sensor activity"/>
    <property type="evidence" value="ECO:0007669"/>
    <property type="project" value="InterPro"/>
</dbReference>
<dbReference type="InterPro" id="IPR013632">
    <property type="entry name" value="Rad51_C"/>
</dbReference>
<dbReference type="InterPro" id="IPR020588">
    <property type="entry name" value="RecA_ATP-bd"/>
</dbReference>
<dbReference type="GO" id="GO:0033065">
    <property type="term" value="C:Rad51C-XRCC3 complex"/>
    <property type="evidence" value="ECO:0007669"/>
    <property type="project" value="TreeGrafter"/>
</dbReference>
<dbReference type="Gene3D" id="3.40.50.300">
    <property type="entry name" value="P-loop containing nucleotide triphosphate hydrolases"/>
    <property type="match status" value="1"/>
</dbReference>
<dbReference type="PANTHER" id="PTHR46487:SF1">
    <property type="entry name" value="DNA REPAIR PROTEIN XRCC3"/>
    <property type="match status" value="1"/>
</dbReference>
<evidence type="ECO:0000313" key="3">
    <source>
        <dbReference type="EMBL" id="VFT91761.1"/>
    </source>
</evidence>
<dbReference type="OrthoDB" id="1861185at2759"/>
<organism evidence="3 4">
    <name type="scientific">Aphanomyces stellatus</name>
    <dbReference type="NCBI Taxonomy" id="120398"/>
    <lineage>
        <taxon>Eukaryota</taxon>
        <taxon>Sar</taxon>
        <taxon>Stramenopiles</taxon>
        <taxon>Oomycota</taxon>
        <taxon>Saprolegniomycetes</taxon>
        <taxon>Saprolegniales</taxon>
        <taxon>Verrucalvaceae</taxon>
        <taxon>Aphanomyces</taxon>
    </lineage>
</organism>
<keyword evidence="4" id="KW-1185">Reference proteome</keyword>
<dbReference type="Proteomes" id="UP000332933">
    <property type="component" value="Unassembled WGS sequence"/>
</dbReference>
<gene>
    <name evidence="3" type="primary">Aste57867_14947</name>
    <name evidence="2" type="ORF">As57867_014891</name>
    <name evidence="3" type="ORF">ASTE57867_14947</name>
</gene>
<dbReference type="EMBL" id="VJMH01005595">
    <property type="protein sequence ID" value="KAF0694160.1"/>
    <property type="molecule type" value="Genomic_DNA"/>
</dbReference>
<name>A0A485L2Y6_9STRA</name>
<dbReference type="PANTHER" id="PTHR46487">
    <property type="entry name" value="DNA REPAIR PROTEIN XRCC3"/>
    <property type="match status" value="1"/>
</dbReference>
<dbReference type="GO" id="GO:0090656">
    <property type="term" value="P:t-circle formation"/>
    <property type="evidence" value="ECO:0007669"/>
    <property type="project" value="TreeGrafter"/>
</dbReference>
<evidence type="ECO:0000259" key="1">
    <source>
        <dbReference type="PROSITE" id="PS50162"/>
    </source>
</evidence>
<feature type="domain" description="RecA family profile 1" evidence="1">
    <location>
        <begin position="12"/>
        <end position="189"/>
    </location>
</feature>
<protein>
    <submittedName>
        <fullName evidence="3">Aste57867_14947 protein</fullName>
    </submittedName>
</protein>
<sequence>MMQGITAWDLEPHASLSTGCDAVDEVLLGGFPVGLVSEVCGTAGSGKTQLCLQLLLRAQLPEARGGGAAPAGLNASSCYMYSDGLAPLKRLKDLATKAPFPVSLNRVFLEPATDPGQFLHALKSRLPQLMQLHGVRLVVVDSVAAIFRGHSVEKASEAGERARTMFEIVNTMRILAKQYRAVFIVVNQMSANMHSENVPALGLAWSSCVNQRFLLHKLPHGASRRGFQVLFSPYLPTDASATFEITSERLH</sequence>
<dbReference type="GO" id="GO:0071140">
    <property type="term" value="P:resolution of mitotic recombination intermediates"/>
    <property type="evidence" value="ECO:0007669"/>
    <property type="project" value="TreeGrafter"/>
</dbReference>
<reference evidence="2" key="2">
    <citation type="submission" date="2019-06" db="EMBL/GenBank/DDBJ databases">
        <title>Genomics analysis of Aphanomyces spp. identifies a new class of oomycete effector associated with host adaptation.</title>
        <authorList>
            <person name="Gaulin E."/>
        </authorList>
    </citation>
    <scope>NUCLEOTIDE SEQUENCE</scope>
    <source>
        <strain evidence="2">CBS 578.67</strain>
    </source>
</reference>
<dbReference type="EMBL" id="CAADRA010005616">
    <property type="protein sequence ID" value="VFT91761.1"/>
    <property type="molecule type" value="Genomic_DNA"/>
</dbReference>
<evidence type="ECO:0000313" key="4">
    <source>
        <dbReference type="Proteomes" id="UP000332933"/>
    </source>
</evidence>
<dbReference type="PROSITE" id="PS50162">
    <property type="entry name" value="RECA_2"/>
    <property type="match status" value="1"/>
</dbReference>
<dbReference type="AlphaFoldDB" id="A0A485L2Y6"/>